<evidence type="ECO:0000313" key="1">
    <source>
        <dbReference type="EMBL" id="OHU08987.1"/>
    </source>
</evidence>
<dbReference type="EMBL" id="MLIH01000027">
    <property type="protein sequence ID" value="OHU08987.1"/>
    <property type="molecule type" value="Genomic_DNA"/>
</dbReference>
<dbReference type="RefSeq" id="WP_070911494.1">
    <property type="nucleotide sequence ID" value="NZ_MLIC01000003.1"/>
</dbReference>
<gene>
    <name evidence="1" type="ORF">BKG73_17110</name>
</gene>
<keyword evidence="2" id="KW-1185">Reference proteome</keyword>
<reference evidence="1 2" key="1">
    <citation type="submission" date="2016-10" db="EMBL/GenBank/DDBJ databases">
        <title>Evaluation of Human, Animal and Environmental Mycobacterium chelonae Isolates by Core Genome Phylogenomic Analysis, Targeted Gene Comparison, and Anti-microbial Susceptibility Patterns: A Tale of Mistaken Identities.</title>
        <authorList>
            <person name="Fogelson S.B."/>
            <person name="Camus A.C."/>
            <person name="Lorenz W."/>
            <person name="Vasireddy R."/>
            <person name="Vasireddy S."/>
            <person name="Smith T."/>
            <person name="Brown-Elliott B.A."/>
            <person name="Wallace R.J.Jr."/>
            <person name="Hasan N.A."/>
            <person name="Reischl U."/>
            <person name="Sanchez S."/>
        </authorList>
    </citation>
    <scope>NUCLEOTIDE SEQUENCE [LARGE SCALE GENOMIC DNA]</scope>
    <source>
        <strain evidence="1 2">8528</strain>
    </source>
</reference>
<accession>A0ABX3BYZ7</accession>
<dbReference type="Proteomes" id="UP000179621">
    <property type="component" value="Unassembled WGS sequence"/>
</dbReference>
<sequence>MNLPKQVRKAAADALEAINAGEVDKARYILSLLTEMVSEPQSRWQPWSYYSPRILEEYGEE</sequence>
<comment type="caution">
    <text evidence="1">The sequence shown here is derived from an EMBL/GenBank/DDBJ whole genome shotgun (WGS) entry which is preliminary data.</text>
</comment>
<organism evidence="1 2">
    <name type="scientific">Mycobacteroides saopaulense</name>
    <dbReference type="NCBI Taxonomy" id="1578165"/>
    <lineage>
        <taxon>Bacteria</taxon>
        <taxon>Bacillati</taxon>
        <taxon>Actinomycetota</taxon>
        <taxon>Actinomycetes</taxon>
        <taxon>Mycobacteriales</taxon>
        <taxon>Mycobacteriaceae</taxon>
        <taxon>Mycobacteroides</taxon>
    </lineage>
</organism>
<proteinExistence type="predicted"/>
<evidence type="ECO:0000313" key="2">
    <source>
        <dbReference type="Proteomes" id="UP000179621"/>
    </source>
</evidence>
<protein>
    <submittedName>
        <fullName evidence="1">Uncharacterized protein</fullName>
    </submittedName>
</protein>
<name>A0ABX3BYZ7_9MYCO</name>